<accession>A0A7J6LHN4</accession>
<keyword evidence="1" id="KW-0472">Membrane</keyword>
<feature type="signal peptide" evidence="2">
    <location>
        <begin position="1"/>
        <end position="15"/>
    </location>
</feature>
<evidence type="ECO:0000313" key="4">
    <source>
        <dbReference type="Proteomes" id="UP000570595"/>
    </source>
</evidence>
<proteinExistence type="predicted"/>
<dbReference type="AlphaFoldDB" id="A0A7J6LHN4"/>
<dbReference type="Proteomes" id="UP000570595">
    <property type="component" value="Unassembled WGS sequence"/>
</dbReference>
<keyword evidence="2" id="KW-0732">Signal</keyword>
<feature type="transmembrane region" description="Helical" evidence="1">
    <location>
        <begin position="144"/>
        <end position="165"/>
    </location>
</feature>
<feature type="chain" id="PRO_5029756590" evidence="2">
    <location>
        <begin position="16"/>
        <end position="870"/>
    </location>
</feature>
<feature type="transmembrane region" description="Helical" evidence="1">
    <location>
        <begin position="97"/>
        <end position="116"/>
    </location>
</feature>
<dbReference type="OrthoDB" id="423091at2759"/>
<reference evidence="3 4" key="1">
    <citation type="submission" date="2020-04" db="EMBL/GenBank/DDBJ databases">
        <title>Perkinsus olseni comparative genomics.</title>
        <authorList>
            <person name="Bogema D.R."/>
        </authorList>
    </citation>
    <scope>NUCLEOTIDE SEQUENCE [LARGE SCALE GENOMIC DNA]</scope>
    <source>
        <strain evidence="3">ATCC PRA-179</strain>
    </source>
</reference>
<feature type="transmembrane region" description="Helical" evidence="1">
    <location>
        <begin position="369"/>
        <end position="390"/>
    </location>
</feature>
<evidence type="ECO:0000256" key="1">
    <source>
        <dbReference type="SAM" id="Phobius"/>
    </source>
</evidence>
<dbReference type="EMBL" id="JABAHT010000312">
    <property type="protein sequence ID" value="KAF4658361.1"/>
    <property type="molecule type" value="Genomic_DNA"/>
</dbReference>
<protein>
    <submittedName>
        <fullName evidence="3">Uncharacterized protein</fullName>
    </submittedName>
</protein>
<keyword evidence="1" id="KW-1133">Transmembrane helix</keyword>
<feature type="transmembrane region" description="Helical" evidence="1">
    <location>
        <begin position="402"/>
        <end position="435"/>
    </location>
</feature>
<evidence type="ECO:0000256" key="2">
    <source>
        <dbReference type="SAM" id="SignalP"/>
    </source>
</evidence>
<gene>
    <name evidence="3" type="ORF">FOZ61_005685</name>
</gene>
<name>A0A7J6LHN4_PEROL</name>
<comment type="caution">
    <text evidence="3">The sequence shown here is derived from an EMBL/GenBank/DDBJ whole genome shotgun (WGS) entry which is preliminary data.</text>
</comment>
<keyword evidence="1" id="KW-0812">Transmembrane</keyword>
<feature type="transmembrane region" description="Helical" evidence="1">
    <location>
        <begin position="792"/>
        <end position="818"/>
    </location>
</feature>
<evidence type="ECO:0000313" key="3">
    <source>
        <dbReference type="EMBL" id="KAF4658361.1"/>
    </source>
</evidence>
<sequence length="870" mass="94483">MRLLGSAPLLGLAFAGPVADKALERVDVVCEAVKDPKLDLDVADKKKSVEKLVGDNVLEMFIRDERCHSDNDDILTECIEDKRGDIQSAANRVGGGFSLAFLLVIGWIILLPCFICRCWRKACCWFCLGESKKGLRTPKQTTRFGFILVGMLLALALLIAGSIAIGSQDTMSSGADGTFCEVYKLANNSLNGYPGGESNMENDDAFIGLVPMIDSVKDLVDELDPNGNGELLPGVDNLLLETRTLDRAVADLTGSLENMLATLGKPENRRVGEYTCVFCDACCGGPNPLVAQVLDELKGSAAGALNEARDMVRQELRGQNIVDLHSEASKAIDPLDEFRDVFEDKIGDALINNEEDIRDVLDVISSATLGWAAGVFLPIVLLILVVLCGCFRKPPEDHTDKVTNPCGVCCSCCCTCLYVFIACYVSGIVMILAYFEGSVCMIIHDVPKIIDMYDDFQSLANRDGPVRRLLPALPAPPAGRYLSSDNDDVKKFIGTCLDPAGDGDILSTIEVDDGKTLRETFNVEERIKTEFDKITTSVGADINDPSLNIANLPAFRDLLNAIDAVGDLYVLDPDRAAALQSDANYQWDGTSPPSLSAGAAILEAGFAGVPECSNRTIDLSALSPEFRDPIASLDGKTLIGVDEYIAALSGNGVGLGTATGCTTFKLSGANQNLVPWGNLLNLRQPVMTKNDYDCTGYTIFETADRKFVTSPGSSRTCDFNQWQQFIRDFKTDLQAKASAVDVERVASFDKIDTGLRDLVDRLVIIPIQELLDGISCRFMAVRWEGLINQFCWTYAAGITGFGAALLAACAIITVILVYEFVIWRYLKDNRCIRRDLAKEAKTHPSQSPQVMASHNPQVGVPLTVQINVQK</sequence>
<organism evidence="3 4">
    <name type="scientific">Perkinsus olseni</name>
    <name type="common">Perkinsus atlanticus</name>
    <dbReference type="NCBI Taxonomy" id="32597"/>
    <lineage>
        <taxon>Eukaryota</taxon>
        <taxon>Sar</taxon>
        <taxon>Alveolata</taxon>
        <taxon>Perkinsozoa</taxon>
        <taxon>Perkinsea</taxon>
        <taxon>Perkinsida</taxon>
        <taxon>Perkinsidae</taxon>
        <taxon>Perkinsus</taxon>
    </lineage>
</organism>